<proteinExistence type="predicted"/>
<gene>
    <name evidence="1" type="ORF">C1752_00787</name>
</gene>
<protein>
    <submittedName>
        <fullName evidence="1">Uncharacterized protein</fullName>
    </submittedName>
</protein>
<sequence>MKPILQYIEQRKKDFSQLPFFDYLRDDSISPRQRFAFAPCAAPFVMSFGELNKNVLRDESSDDPLQAIINQHTYEDDYHWVWFLEDLEKLGLNPDLSFREALAILWNEETVCAQRVTQELYHYTHQCSPAQKLVVIEVVESTGNVLLTASAKIIQSLEAKTHQRYRYFGSGHLEVDSAHTYSSDDVVPIIEELELTNEDRAEKLAIVDRIFEVFTAFTDEMLAYAKKHPVSIPVQQPIRLGTHLLEAGLITLEQLDLALLEQQSRHQRLGEILSGHGWVKQQTIEYLMSSVVSPEPHHRLVESPALARMN</sequence>
<dbReference type="RefSeq" id="WP_110984765.1">
    <property type="nucleotide sequence ID" value="NZ_CAWNWM010000002.1"/>
</dbReference>
<dbReference type="InterPro" id="IPR037257">
    <property type="entry name" value="T2SS_E_N_sf"/>
</dbReference>
<organism evidence="1 2">
    <name type="scientific">Acaryochloris thomasi RCC1774</name>
    <dbReference type="NCBI Taxonomy" id="1764569"/>
    <lineage>
        <taxon>Bacteria</taxon>
        <taxon>Bacillati</taxon>
        <taxon>Cyanobacteriota</taxon>
        <taxon>Cyanophyceae</taxon>
        <taxon>Acaryochloridales</taxon>
        <taxon>Acaryochloridaceae</taxon>
        <taxon>Acaryochloris</taxon>
        <taxon>Acaryochloris thomasi</taxon>
    </lineage>
</organism>
<dbReference type="AlphaFoldDB" id="A0A2W1JWW2"/>
<dbReference type="InterPro" id="IPR016084">
    <property type="entry name" value="Haem_Oase-like_multi-hlx"/>
</dbReference>
<dbReference type="Proteomes" id="UP000248857">
    <property type="component" value="Unassembled WGS sequence"/>
</dbReference>
<dbReference type="SUPFAM" id="SSF160246">
    <property type="entry name" value="EspE N-terminal domain-like"/>
    <property type="match status" value="1"/>
</dbReference>
<reference evidence="1 2" key="1">
    <citation type="journal article" date="2018" name="Sci. Rep.">
        <title>A novel species of the marine cyanobacterium Acaryochloris with a unique pigment content and lifestyle.</title>
        <authorList>
            <person name="Partensky F."/>
            <person name="Six C."/>
            <person name="Ratin M."/>
            <person name="Garczarek L."/>
            <person name="Vaulot D."/>
            <person name="Probert I."/>
            <person name="Calteau A."/>
            <person name="Gourvil P."/>
            <person name="Marie D."/>
            <person name="Grebert T."/>
            <person name="Bouchier C."/>
            <person name="Le Panse S."/>
            <person name="Gachenot M."/>
            <person name="Rodriguez F."/>
            <person name="Garrido J.L."/>
        </authorList>
    </citation>
    <scope>NUCLEOTIDE SEQUENCE [LARGE SCALE GENOMIC DNA]</scope>
    <source>
        <strain evidence="1 2">RCC1774</strain>
    </source>
</reference>
<dbReference type="OrthoDB" id="4653716at2"/>
<keyword evidence="2" id="KW-1185">Reference proteome</keyword>
<evidence type="ECO:0000313" key="1">
    <source>
        <dbReference type="EMBL" id="PZD74652.1"/>
    </source>
</evidence>
<evidence type="ECO:0000313" key="2">
    <source>
        <dbReference type="Proteomes" id="UP000248857"/>
    </source>
</evidence>
<name>A0A2W1JWW2_9CYAN</name>
<accession>A0A2W1JWW2</accession>
<dbReference type="Gene3D" id="1.20.910.10">
    <property type="entry name" value="Heme oxygenase-like"/>
    <property type="match status" value="1"/>
</dbReference>
<comment type="caution">
    <text evidence="1">The sequence shown here is derived from an EMBL/GenBank/DDBJ whole genome shotgun (WGS) entry which is preliminary data.</text>
</comment>
<dbReference type="EMBL" id="PQWO01000002">
    <property type="protein sequence ID" value="PZD74652.1"/>
    <property type="molecule type" value="Genomic_DNA"/>
</dbReference>